<protein>
    <submittedName>
        <fullName evidence="1">Uncharacterized protein</fullName>
    </submittedName>
</protein>
<keyword evidence="2" id="KW-1185">Reference proteome</keyword>
<organism evidence="1 2">
    <name type="scientific">Mycobacterium conspicuum</name>
    <dbReference type="NCBI Taxonomy" id="44010"/>
    <lineage>
        <taxon>Bacteria</taxon>
        <taxon>Bacillati</taxon>
        <taxon>Actinomycetota</taxon>
        <taxon>Actinomycetes</taxon>
        <taxon>Mycobacteriales</taxon>
        <taxon>Mycobacteriaceae</taxon>
        <taxon>Mycobacterium</taxon>
    </lineage>
</organism>
<reference evidence="1 2" key="1">
    <citation type="journal article" date="2019" name="Emerg. Microbes Infect.">
        <title>Comprehensive subspecies identification of 175 nontuberculous mycobacteria species based on 7547 genomic profiles.</title>
        <authorList>
            <person name="Matsumoto Y."/>
            <person name="Kinjo T."/>
            <person name="Motooka D."/>
            <person name="Nabeya D."/>
            <person name="Jung N."/>
            <person name="Uechi K."/>
            <person name="Horii T."/>
            <person name="Iida T."/>
            <person name="Fujita J."/>
            <person name="Nakamura S."/>
        </authorList>
    </citation>
    <scope>NUCLEOTIDE SEQUENCE [LARGE SCALE GENOMIC DNA]</scope>
    <source>
        <strain evidence="1 2">JCM 14738</strain>
    </source>
</reference>
<dbReference type="STRING" id="44010.AWC00_25970"/>
<gene>
    <name evidence="1" type="ORF">MCNS_17790</name>
</gene>
<name>A0A1X1SSW2_9MYCO</name>
<evidence type="ECO:0000313" key="2">
    <source>
        <dbReference type="Proteomes" id="UP000467385"/>
    </source>
</evidence>
<dbReference type="RefSeq" id="WP_085235812.1">
    <property type="nucleotide sequence ID" value="NZ_AP022613.1"/>
</dbReference>
<dbReference type="Proteomes" id="UP000467385">
    <property type="component" value="Chromosome"/>
</dbReference>
<dbReference type="EMBL" id="AP022613">
    <property type="protein sequence ID" value="BBZ38716.1"/>
    <property type="molecule type" value="Genomic_DNA"/>
</dbReference>
<dbReference type="AlphaFoldDB" id="A0A1X1SSW2"/>
<proteinExistence type="predicted"/>
<evidence type="ECO:0000313" key="1">
    <source>
        <dbReference type="EMBL" id="BBZ38716.1"/>
    </source>
</evidence>
<accession>A0A1X1SSW2</accession>
<sequence length="87" mass="9830">MIALTLLVVFVVKFWLLLVTLAGALVLGRVIGCWLARRDDRAIERRRRDAEICERADRQHAAMLVGDKLVGVYGDWPPLADDRIETA</sequence>